<comment type="caution">
    <text evidence="1">The sequence shown here is derived from an EMBL/GenBank/DDBJ whole genome shotgun (WGS) entry which is preliminary data.</text>
</comment>
<sequence>MKSVTTDRHYRMRVITSLSDIGKEVWSQLLLTAKCDDPFLQYAFLDALHQSGSATPETGWQEQHITIWDGRELVAACLMYSKSHSYGEYVFDWAWARAYQQHQLDYYPKLLSAVPFSPIPGPRLLAADARTLHMLLAALRQLCESGSYSSCHILFLPEMQQEALAQAGFLSRQGIQFHWRNQDYQSFDDFLLTLDKKRRKNIRSERKKVQERGFQFQHLKGNELQEAHWLFFKRCYDLTYRNHHSSPYLNLDFFLRLGAQMPTALHMVIASLEEQPVAAALFLRSEHRLYGRYWGCVEEHPCLHFETAYYQGLDLCIREGIQWFEGGAQGEHKLARGFQPETTHSAHYIHHPGFRDAIQDFLHREAKEMQEYRQVLLQHQAYRHFPDQEAE</sequence>
<name>A0A923L0L9_9BURK</name>
<dbReference type="PANTHER" id="PTHR47017:SF1">
    <property type="entry name" value="ACYL-COA"/>
    <property type="match status" value="1"/>
</dbReference>
<evidence type="ECO:0000313" key="2">
    <source>
        <dbReference type="Proteomes" id="UP000612361"/>
    </source>
</evidence>
<dbReference type="EMBL" id="JACOGG010000031">
    <property type="protein sequence ID" value="MBC3937101.1"/>
    <property type="molecule type" value="Genomic_DNA"/>
</dbReference>
<protein>
    <submittedName>
        <fullName evidence="1">N-acetyltransferase</fullName>
    </submittedName>
</protein>
<dbReference type="AlphaFoldDB" id="A0A923L0L9"/>
<evidence type="ECO:0000313" key="1">
    <source>
        <dbReference type="EMBL" id="MBC3937101.1"/>
    </source>
</evidence>
<dbReference type="SUPFAM" id="SSF55729">
    <property type="entry name" value="Acyl-CoA N-acyltransferases (Nat)"/>
    <property type="match status" value="1"/>
</dbReference>
<accession>A0A923L0L9</accession>
<dbReference type="Gene3D" id="3.40.630.30">
    <property type="match status" value="1"/>
</dbReference>
<dbReference type="InterPro" id="IPR007434">
    <property type="entry name" value="FemAB-like"/>
</dbReference>
<reference evidence="1" key="1">
    <citation type="submission" date="2020-08" db="EMBL/GenBank/DDBJ databases">
        <title>Novel species isolated from subtropical streams in China.</title>
        <authorList>
            <person name="Lu H."/>
        </authorList>
    </citation>
    <scope>NUCLEOTIDE SEQUENCE</scope>
    <source>
        <strain evidence="1">CY7W</strain>
    </source>
</reference>
<dbReference type="InterPro" id="IPR016181">
    <property type="entry name" value="Acyl_CoA_acyltransferase"/>
</dbReference>
<gene>
    <name evidence="1" type="ORF">H8K47_17225</name>
</gene>
<proteinExistence type="predicted"/>
<dbReference type="Proteomes" id="UP000612361">
    <property type="component" value="Unassembled WGS sequence"/>
</dbReference>
<dbReference type="RefSeq" id="WP_186882616.1">
    <property type="nucleotide sequence ID" value="NZ_JACOGG010000031.1"/>
</dbReference>
<organism evidence="1 2">
    <name type="scientific">Undibacterium rugosum</name>
    <dbReference type="NCBI Taxonomy" id="2762291"/>
    <lineage>
        <taxon>Bacteria</taxon>
        <taxon>Pseudomonadati</taxon>
        <taxon>Pseudomonadota</taxon>
        <taxon>Betaproteobacteria</taxon>
        <taxon>Burkholderiales</taxon>
        <taxon>Oxalobacteraceae</taxon>
        <taxon>Undibacterium</taxon>
    </lineage>
</organism>
<dbReference type="PANTHER" id="PTHR47017">
    <property type="entry name" value="ACYL-COA"/>
    <property type="match status" value="1"/>
</dbReference>
<dbReference type="Pfam" id="PF04339">
    <property type="entry name" value="FemAB_like"/>
    <property type="match status" value="1"/>
</dbReference>
<keyword evidence="2" id="KW-1185">Reference proteome</keyword>